<evidence type="ECO:0000313" key="3">
    <source>
        <dbReference type="Proteomes" id="UP000033123"/>
    </source>
</evidence>
<evidence type="ECO:0000256" key="1">
    <source>
        <dbReference type="SAM" id="Coils"/>
    </source>
</evidence>
<evidence type="ECO:0000313" key="2">
    <source>
        <dbReference type="EMBL" id="AKB36668.1"/>
    </source>
</evidence>
<dbReference type="STRING" id="1434118.MSSAC_2078"/>
<sequence>MEEYKAGKLSKKDILDWVNTIWFSEWYYYCEDYSDSIASVMDELEEIDEEGKELTVEKTELYISALRNNLEEWKLKDKDNI</sequence>
<accession>A0A0E3PNA8</accession>
<reference evidence="2 3" key="1">
    <citation type="submission" date="2014-07" db="EMBL/GenBank/DDBJ databases">
        <title>Methanogenic archaea and the global carbon cycle.</title>
        <authorList>
            <person name="Henriksen J.R."/>
            <person name="Luke J."/>
            <person name="Reinhart S."/>
            <person name="Benedict M.N."/>
            <person name="Youngblut N.D."/>
            <person name="Metcalf M.E."/>
            <person name="Whitaker R.J."/>
            <person name="Metcalf W.W."/>
        </authorList>
    </citation>
    <scope>NUCLEOTIDE SEQUENCE [LARGE SCALE GENOMIC DNA]</scope>
    <source>
        <strain evidence="2 3">C2J</strain>
    </source>
</reference>
<proteinExistence type="predicted"/>
<organism evidence="2 3">
    <name type="scientific">Methanosarcina siciliae C2J</name>
    <dbReference type="NCBI Taxonomy" id="1434118"/>
    <lineage>
        <taxon>Archaea</taxon>
        <taxon>Methanobacteriati</taxon>
        <taxon>Methanobacteriota</taxon>
        <taxon>Stenosarchaea group</taxon>
        <taxon>Methanomicrobia</taxon>
        <taxon>Methanosarcinales</taxon>
        <taxon>Methanosarcinaceae</taxon>
        <taxon>Methanosarcina</taxon>
    </lineage>
</organism>
<name>A0A0E3PNA8_9EURY</name>
<feature type="coiled-coil region" evidence="1">
    <location>
        <begin position="30"/>
        <end position="76"/>
    </location>
</feature>
<keyword evidence="1" id="KW-0175">Coiled coil</keyword>
<dbReference type="KEGG" id="msj:MSSAC_2078"/>
<gene>
    <name evidence="2" type="ORF">MSSAC_2078</name>
</gene>
<dbReference type="EMBL" id="CP009508">
    <property type="protein sequence ID" value="AKB36668.1"/>
    <property type="molecule type" value="Genomic_DNA"/>
</dbReference>
<dbReference type="AlphaFoldDB" id="A0A0E3PNA8"/>
<dbReference type="Proteomes" id="UP000033123">
    <property type="component" value="Chromosome"/>
</dbReference>
<dbReference type="HOGENOM" id="CLU_2664573_0_0_2"/>
<dbReference type="PATRIC" id="fig|1434118.4.peg.2659"/>
<protein>
    <submittedName>
        <fullName evidence="2">Uncharacterized protein</fullName>
    </submittedName>
</protein>